<dbReference type="PANTHER" id="PTHR35394:SF5">
    <property type="entry name" value="DUF3176 DOMAIN-CONTAINING PROTEIN"/>
    <property type="match status" value="1"/>
</dbReference>
<dbReference type="OrthoDB" id="5242705at2759"/>
<dbReference type="Pfam" id="PF11374">
    <property type="entry name" value="DUF3176"/>
    <property type="match status" value="1"/>
</dbReference>
<evidence type="ECO:0000313" key="3">
    <source>
        <dbReference type="Proteomes" id="UP000770015"/>
    </source>
</evidence>
<dbReference type="EMBL" id="JAGSXJ010000010">
    <property type="protein sequence ID" value="KAH6687964.1"/>
    <property type="molecule type" value="Genomic_DNA"/>
</dbReference>
<comment type="caution">
    <text evidence="2">The sequence shown here is derived from an EMBL/GenBank/DDBJ whole genome shotgun (WGS) entry which is preliminary data.</text>
</comment>
<keyword evidence="1" id="KW-0812">Transmembrane</keyword>
<feature type="transmembrane region" description="Helical" evidence="1">
    <location>
        <begin position="580"/>
        <end position="600"/>
    </location>
</feature>
<protein>
    <submittedName>
        <fullName evidence="2">Uncharacterized protein</fullName>
    </submittedName>
</protein>
<keyword evidence="1" id="KW-1133">Transmembrane helix</keyword>
<evidence type="ECO:0000313" key="2">
    <source>
        <dbReference type="EMBL" id="KAH6687964.1"/>
    </source>
</evidence>
<organism evidence="2 3">
    <name type="scientific">Plectosphaerella plurivora</name>
    <dbReference type="NCBI Taxonomy" id="936078"/>
    <lineage>
        <taxon>Eukaryota</taxon>
        <taxon>Fungi</taxon>
        <taxon>Dikarya</taxon>
        <taxon>Ascomycota</taxon>
        <taxon>Pezizomycotina</taxon>
        <taxon>Sordariomycetes</taxon>
        <taxon>Hypocreomycetidae</taxon>
        <taxon>Glomerellales</taxon>
        <taxon>Plectosphaerellaceae</taxon>
        <taxon>Plectosphaerella</taxon>
    </lineage>
</organism>
<reference evidence="2" key="1">
    <citation type="journal article" date="2021" name="Nat. Commun.">
        <title>Genetic determinants of endophytism in the Arabidopsis root mycobiome.</title>
        <authorList>
            <person name="Mesny F."/>
            <person name="Miyauchi S."/>
            <person name="Thiergart T."/>
            <person name="Pickel B."/>
            <person name="Atanasova L."/>
            <person name="Karlsson M."/>
            <person name="Huettel B."/>
            <person name="Barry K.W."/>
            <person name="Haridas S."/>
            <person name="Chen C."/>
            <person name="Bauer D."/>
            <person name="Andreopoulos W."/>
            <person name="Pangilinan J."/>
            <person name="LaButti K."/>
            <person name="Riley R."/>
            <person name="Lipzen A."/>
            <person name="Clum A."/>
            <person name="Drula E."/>
            <person name="Henrissat B."/>
            <person name="Kohler A."/>
            <person name="Grigoriev I.V."/>
            <person name="Martin F.M."/>
            <person name="Hacquard S."/>
        </authorList>
    </citation>
    <scope>NUCLEOTIDE SEQUENCE</scope>
    <source>
        <strain evidence="2">MPI-SDFR-AT-0117</strain>
    </source>
</reference>
<proteinExistence type="predicted"/>
<feature type="transmembrane region" description="Helical" evidence="1">
    <location>
        <begin position="80"/>
        <end position="101"/>
    </location>
</feature>
<dbReference type="PANTHER" id="PTHR35394">
    <property type="entry name" value="DUF3176 DOMAIN-CONTAINING PROTEIN"/>
    <property type="match status" value="1"/>
</dbReference>
<feature type="transmembrane region" description="Helical" evidence="1">
    <location>
        <begin position="188"/>
        <end position="209"/>
    </location>
</feature>
<sequence length="679" mass="76050">MASDNDSGYLLQEMDLSDSRHQTTNIQPAFSHHQYDSNKQQIIHIQEAYSGSKNIADPTAAHHRTLYYRTVRLTVLLGEWWFPEIASFAIAGALFGSHYYLLRVYDGEPVDKWDQSPLSPVFETLPSALSILSILMRGALGLPVASAIGQWKWHQYRRGPQPLDELDRFDKASRGITGSITFLLSGSFWSPASLGCGIIIASVFLVSILQNTIRTEIKSMQPYSGLEQAYIPVANKLASQNTLGSNLWEEELALLRATPYMQASIARGWSYRLSQEPGTNGTSSHVFPECPTNNCRWNTWQSLALKSACRETEDTKFNEAGRFSYSTAADITLMSGIDDDTTNTSLRMVTRDRVPSSSFYFNRSDTSAILAHVAVIMDFHRNGIGAETVECIFLWGVTQANSTWLNGTITDTLTSQNLTIDVSRPNRAPDVNNTRWKYDNITITTNGTCSIHTLDASLEELEPVPGDSCVFTVTDKAQRGLLNSLYPYISVSGRHRPTPAGRVVFRPTDAMSELFFWHWHQERGGAEEPTANGALFRTTKRQMTHVAYFVNSAMRVQSGTVSLGTAFEDAIFFQVRDRHLIIPGAIVALSVLFFGIAAVWTRGEHAWRNSQLPLLYHGLERTGPREWQTMRMTKMWEAACDASVQMETGGDGGLRLRRHTGKQEVRGRRGYTRIEETAR</sequence>
<dbReference type="Proteomes" id="UP000770015">
    <property type="component" value="Unassembled WGS sequence"/>
</dbReference>
<gene>
    <name evidence="2" type="ORF">F5X68DRAFT_275651</name>
</gene>
<accession>A0A9P8VDV5</accession>
<keyword evidence="3" id="KW-1185">Reference proteome</keyword>
<dbReference type="AlphaFoldDB" id="A0A9P8VDV5"/>
<evidence type="ECO:0000256" key="1">
    <source>
        <dbReference type="SAM" id="Phobius"/>
    </source>
</evidence>
<dbReference type="InterPro" id="IPR021514">
    <property type="entry name" value="DUF3176"/>
</dbReference>
<keyword evidence="1" id="KW-0472">Membrane</keyword>
<name>A0A9P8VDV5_9PEZI</name>